<evidence type="ECO:0008006" key="11">
    <source>
        <dbReference type="Google" id="ProtNLM"/>
    </source>
</evidence>
<evidence type="ECO:0000256" key="1">
    <source>
        <dbReference type="ARBA" id="ARBA00023015"/>
    </source>
</evidence>
<dbReference type="GO" id="GO:0000978">
    <property type="term" value="F:RNA polymerase II cis-regulatory region sequence-specific DNA binding"/>
    <property type="evidence" value="ECO:0007669"/>
    <property type="project" value="TreeGrafter"/>
</dbReference>
<dbReference type="Proteomes" id="UP001054902">
    <property type="component" value="Unassembled WGS sequence"/>
</dbReference>
<dbReference type="InterPro" id="IPR017930">
    <property type="entry name" value="Myb_dom"/>
</dbReference>
<dbReference type="SMART" id="SM00717">
    <property type="entry name" value="SANT"/>
    <property type="match status" value="3"/>
</dbReference>
<keyword evidence="3" id="KW-0804">Transcription</keyword>
<dbReference type="Gene3D" id="1.10.10.60">
    <property type="entry name" value="Homeodomain-like"/>
    <property type="match status" value="1"/>
</dbReference>
<name>A0AAD3HER4_9STRA</name>
<dbReference type="Pfam" id="PF00249">
    <property type="entry name" value="Myb_DNA-binding"/>
    <property type="match status" value="1"/>
</dbReference>
<accession>A0AAD3HER4</accession>
<dbReference type="EMBL" id="BLLK01000072">
    <property type="protein sequence ID" value="GFH61202.1"/>
    <property type="molecule type" value="Genomic_DNA"/>
</dbReference>
<dbReference type="CDD" id="cd00167">
    <property type="entry name" value="SANT"/>
    <property type="match status" value="2"/>
</dbReference>
<evidence type="ECO:0000313" key="9">
    <source>
        <dbReference type="EMBL" id="GFH61202.1"/>
    </source>
</evidence>
<dbReference type="InterPro" id="IPR001005">
    <property type="entry name" value="SANT/Myb"/>
</dbReference>
<feature type="domain" description="Myb-like" evidence="7">
    <location>
        <begin position="404"/>
        <end position="457"/>
    </location>
</feature>
<feature type="domain" description="HTH myb-type" evidence="8">
    <location>
        <begin position="231"/>
        <end position="288"/>
    </location>
</feature>
<keyword evidence="5" id="KW-0175">Coiled coil</keyword>
<dbReference type="GO" id="GO:0001006">
    <property type="term" value="F:RNA polymerase III type 3 promoter sequence-specific DNA binding"/>
    <property type="evidence" value="ECO:0007669"/>
    <property type="project" value="TreeGrafter"/>
</dbReference>
<dbReference type="InterPro" id="IPR051575">
    <property type="entry name" value="Myb-like_DNA-bd"/>
</dbReference>
<dbReference type="GO" id="GO:0042796">
    <property type="term" value="P:snRNA transcription by RNA polymerase III"/>
    <property type="evidence" value="ECO:0007669"/>
    <property type="project" value="TreeGrafter"/>
</dbReference>
<evidence type="ECO:0000256" key="3">
    <source>
        <dbReference type="ARBA" id="ARBA00023163"/>
    </source>
</evidence>
<keyword evidence="1" id="KW-0805">Transcription regulation</keyword>
<sequence>MMSRKTAGDVPNPVQQTEQTIEQALQVNQRLQKQLREKLKRIAELKQQNRQKCLALQKALKEEIEKQDEDTTAEVGNANKKPKRGRPRKEKTKVDLKPFKRRFFLAQHSSTPDPNPDEVKRRRLEGDLGSGIYVHRFSPWTKVECELLVKIAEEVRQEQLREKQKEDPQASIVKDVDIDFDEVTKRIREELKTKTFRAQHHSYSNTEGSATEKYTKRPVVDYRIKFLNSLSPSINNTAFTKEESLKIIEFLHKFKGNPPWHIVAQTLDTSRTPFQCFRHAQTKLLNTLGDTLFDKAFSLEEDELVFKYCAVHGSQAVIDKNLTFPFAQKFIPDANFKQVAVRANHSLLNPNYLNGKWSEEEERLMAMSMKVFSENDEYVSAKAGCMLPQRSVKMVTEKWSRGMNPCFNTQPYSESEDKALAQAVKKRKGIIDDWSDVAKKFPTRNPISLMKRFLQIGDEEDIAKLHGHQVMQRNLRSIGRGVNLGKSSEEGEGLTSSDFAVRFKTGGNKRDSDNKE</sequence>
<feature type="domain" description="Myb-like" evidence="7">
    <location>
        <begin position="231"/>
        <end position="284"/>
    </location>
</feature>
<gene>
    <name evidence="9" type="ORF">CTEN210_17678</name>
</gene>
<dbReference type="PANTHER" id="PTHR46621:SF1">
    <property type="entry name" value="SNRNA-ACTIVATING PROTEIN COMPLEX SUBUNIT 4"/>
    <property type="match status" value="1"/>
</dbReference>
<keyword evidence="10" id="KW-1185">Reference proteome</keyword>
<feature type="coiled-coil region" evidence="5">
    <location>
        <begin position="14"/>
        <end position="62"/>
    </location>
</feature>
<dbReference type="AlphaFoldDB" id="A0AAD3HER4"/>
<dbReference type="GO" id="GO:0019185">
    <property type="term" value="C:snRNA-activating protein complex"/>
    <property type="evidence" value="ECO:0007669"/>
    <property type="project" value="TreeGrafter"/>
</dbReference>
<evidence type="ECO:0000256" key="4">
    <source>
        <dbReference type="ARBA" id="ARBA00023242"/>
    </source>
</evidence>
<evidence type="ECO:0000259" key="7">
    <source>
        <dbReference type="PROSITE" id="PS50090"/>
    </source>
</evidence>
<reference evidence="9 10" key="1">
    <citation type="journal article" date="2021" name="Sci. Rep.">
        <title>The genome of the diatom Chaetoceros tenuissimus carries an ancient integrated fragment of an extant virus.</title>
        <authorList>
            <person name="Hongo Y."/>
            <person name="Kimura K."/>
            <person name="Takaki Y."/>
            <person name="Yoshida Y."/>
            <person name="Baba S."/>
            <person name="Kobayashi G."/>
            <person name="Nagasaki K."/>
            <person name="Hano T."/>
            <person name="Tomaru Y."/>
        </authorList>
    </citation>
    <scope>NUCLEOTIDE SEQUENCE [LARGE SCALE GENOMIC DNA]</scope>
    <source>
        <strain evidence="9 10">NIES-3715</strain>
    </source>
</reference>
<feature type="region of interest" description="Disordered" evidence="6">
    <location>
        <begin position="63"/>
        <end position="93"/>
    </location>
</feature>
<evidence type="ECO:0000313" key="10">
    <source>
        <dbReference type="Proteomes" id="UP001054902"/>
    </source>
</evidence>
<keyword evidence="4" id="KW-0539">Nucleus</keyword>
<dbReference type="PANTHER" id="PTHR46621">
    <property type="entry name" value="SNRNA-ACTIVATING PROTEIN COMPLEX SUBUNIT 4"/>
    <property type="match status" value="1"/>
</dbReference>
<dbReference type="PROSITE" id="PS50090">
    <property type="entry name" value="MYB_LIKE"/>
    <property type="match status" value="2"/>
</dbReference>
<feature type="region of interest" description="Disordered" evidence="6">
    <location>
        <begin position="480"/>
        <end position="516"/>
    </location>
</feature>
<dbReference type="PROSITE" id="PS51294">
    <property type="entry name" value="HTH_MYB"/>
    <property type="match status" value="1"/>
</dbReference>
<evidence type="ECO:0000256" key="5">
    <source>
        <dbReference type="SAM" id="Coils"/>
    </source>
</evidence>
<evidence type="ECO:0000256" key="2">
    <source>
        <dbReference type="ARBA" id="ARBA00023125"/>
    </source>
</evidence>
<dbReference type="GO" id="GO:0042795">
    <property type="term" value="P:snRNA transcription by RNA polymerase II"/>
    <property type="evidence" value="ECO:0007669"/>
    <property type="project" value="TreeGrafter"/>
</dbReference>
<protein>
    <recommendedName>
        <fullName evidence="11">Myb-like domain-containing protein</fullName>
    </recommendedName>
</protein>
<comment type="caution">
    <text evidence="9">The sequence shown here is derived from an EMBL/GenBank/DDBJ whole genome shotgun (WGS) entry which is preliminary data.</text>
</comment>
<evidence type="ECO:0000259" key="8">
    <source>
        <dbReference type="PROSITE" id="PS51294"/>
    </source>
</evidence>
<keyword evidence="2" id="KW-0238">DNA-binding</keyword>
<proteinExistence type="predicted"/>
<feature type="compositionally biased region" description="Basic residues" evidence="6">
    <location>
        <begin position="80"/>
        <end position="91"/>
    </location>
</feature>
<evidence type="ECO:0000256" key="6">
    <source>
        <dbReference type="SAM" id="MobiDB-lite"/>
    </source>
</evidence>
<dbReference type="InterPro" id="IPR009057">
    <property type="entry name" value="Homeodomain-like_sf"/>
</dbReference>
<organism evidence="9 10">
    <name type="scientific">Chaetoceros tenuissimus</name>
    <dbReference type="NCBI Taxonomy" id="426638"/>
    <lineage>
        <taxon>Eukaryota</taxon>
        <taxon>Sar</taxon>
        <taxon>Stramenopiles</taxon>
        <taxon>Ochrophyta</taxon>
        <taxon>Bacillariophyta</taxon>
        <taxon>Coscinodiscophyceae</taxon>
        <taxon>Chaetocerotophycidae</taxon>
        <taxon>Chaetocerotales</taxon>
        <taxon>Chaetocerotaceae</taxon>
        <taxon>Chaetoceros</taxon>
    </lineage>
</organism>
<dbReference type="SUPFAM" id="SSF46689">
    <property type="entry name" value="Homeodomain-like"/>
    <property type="match status" value="2"/>
</dbReference>